<evidence type="ECO:0000313" key="2">
    <source>
        <dbReference type="EnsemblMetazoa" id="PPA12254.1"/>
    </source>
</evidence>
<sequence length="541" mass="63225">FPWESVTEPFHSFPFLPLLLHHLSRISKYYFSLESSPTLVTIFRSYKTRGEPRSSKMVDRPNSGHGNRSLNLSQTLDELLGITKKDENGDQKATTTSTRITDLAQIRPPTRHGPEERTECTPISVIEPLSKHRRSWAKDAVSEEKKSSEGEEDFIQRLNDTRRRSIILLSPSSSSKNSDDATKNSQNGSVPSTAESEQRTFRVDAIEEEEGTPREEKKEEKKDEKKDDKKVKVDESRPSTAKKKPPVPMPRSASASAPTKRLPSAHSFSSMMRPMSSMSGKSSHENWLAMKRERDLEQRRKQKQEEEEKKREEEEKKKAAAKVYERWKADREVKDKEKRDKEKEKMKKMKEEKSDEEKQKKAEAAKVFEAWKKERLRSMTESSRRRKESEDREKLKKAREIEEKQLESQAAFESWSVKKKEREREERMKKLQREQELAKQKEDEEGYREMLAKEAFQTWLEIKEKEDELRVSLENKIVQFEEEIARQWNAPWRPPSNTVPRTFVGTGNRRKSLERRNKAPSRAASAHSMRRSASMKSVKVS</sequence>
<feature type="compositionally biased region" description="Basic and acidic residues" evidence="1">
    <location>
        <begin position="290"/>
        <end position="378"/>
    </location>
</feature>
<feature type="compositionally biased region" description="Polar residues" evidence="1">
    <location>
        <begin position="186"/>
        <end position="195"/>
    </location>
</feature>
<dbReference type="PANTHER" id="PTHR14739">
    <property type="entry name" value="MICROTUBULE-ASSOCIATED PROTEIN 9"/>
    <property type="match status" value="1"/>
</dbReference>
<feature type="region of interest" description="Disordered" evidence="1">
    <location>
        <begin position="170"/>
        <end position="446"/>
    </location>
</feature>
<dbReference type="PANTHER" id="PTHR14739:SF9">
    <property type="entry name" value="MICROTUBULE-ASSOCIATED PROTEIN 9"/>
    <property type="match status" value="1"/>
</dbReference>
<feature type="compositionally biased region" description="Basic and acidic residues" evidence="1">
    <location>
        <begin position="136"/>
        <end position="149"/>
    </location>
</feature>
<feature type="compositionally biased region" description="Basic and acidic residues" evidence="1">
    <location>
        <begin position="387"/>
        <end position="406"/>
    </location>
</feature>
<feature type="region of interest" description="Disordered" evidence="1">
    <location>
        <begin position="132"/>
        <end position="153"/>
    </location>
</feature>
<feature type="compositionally biased region" description="Low complexity" evidence="1">
    <location>
        <begin position="267"/>
        <end position="281"/>
    </location>
</feature>
<evidence type="ECO:0000256" key="1">
    <source>
        <dbReference type="SAM" id="MobiDB-lite"/>
    </source>
</evidence>
<protein>
    <submittedName>
        <fullName evidence="2">Uncharacterized protein</fullName>
    </submittedName>
</protein>
<feature type="compositionally biased region" description="Basic and acidic residues" evidence="1">
    <location>
        <begin position="416"/>
        <end position="446"/>
    </location>
</feature>
<proteinExistence type="predicted"/>
<dbReference type="GO" id="GO:1902412">
    <property type="term" value="P:regulation of mitotic cytokinesis"/>
    <property type="evidence" value="ECO:0000318"/>
    <property type="project" value="GO_Central"/>
</dbReference>
<dbReference type="EnsemblMetazoa" id="PPA12254.1">
    <property type="protein sequence ID" value="PPA12254.1"/>
    <property type="gene ID" value="WBGene00101808"/>
</dbReference>
<organism evidence="2 3">
    <name type="scientific">Pristionchus pacificus</name>
    <name type="common">Parasitic nematode worm</name>
    <dbReference type="NCBI Taxonomy" id="54126"/>
    <lineage>
        <taxon>Eukaryota</taxon>
        <taxon>Metazoa</taxon>
        <taxon>Ecdysozoa</taxon>
        <taxon>Nematoda</taxon>
        <taxon>Chromadorea</taxon>
        <taxon>Rhabditida</taxon>
        <taxon>Rhabditina</taxon>
        <taxon>Diplogasteromorpha</taxon>
        <taxon>Diplogasteroidea</taxon>
        <taxon>Neodiplogasteridae</taxon>
        <taxon>Pristionchus</taxon>
    </lineage>
</organism>
<reference evidence="2" key="2">
    <citation type="submission" date="2022-06" db="UniProtKB">
        <authorList>
            <consortium name="EnsemblMetazoa"/>
        </authorList>
    </citation>
    <scope>IDENTIFICATION</scope>
    <source>
        <strain evidence="2">PS312</strain>
    </source>
</reference>
<accession>A0A8R1U9Y2</accession>
<dbReference type="GO" id="GO:0008017">
    <property type="term" value="F:microtubule binding"/>
    <property type="evidence" value="ECO:0000318"/>
    <property type="project" value="GO_Central"/>
</dbReference>
<feature type="region of interest" description="Disordered" evidence="1">
    <location>
        <begin position="50"/>
        <end position="70"/>
    </location>
</feature>
<feature type="region of interest" description="Disordered" evidence="1">
    <location>
        <begin position="490"/>
        <end position="541"/>
    </location>
</feature>
<dbReference type="GO" id="GO:0090307">
    <property type="term" value="P:mitotic spindle assembly"/>
    <property type="evidence" value="ECO:0000318"/>
    <property type="project" value="GO_Central"/>
</dbReference>
<name>A0A2A6CAW1_PRIPA</name>
<accession>A0A2A6CAW1</accession>
<dbReference type="OrthoDB" id="5877408at2759"/>
<dbReference type="GO" id="GO:0000235">
    <property type="term" value="C:astral microtubule"/>
    <property type="evidence" value="ECO:0000318"/>
    <property type="project" value="GO_Central"/>
</dbReference>
<dbReference type="GO" id="GO:0000281">
    <property type="term" value="P:mitotic cytokinesis"/>
    <property type="evidence" value="ECO:0007669"/>
    <property type="project" value="InterPro"/>
</dbReference>
<feature type="compositionally biased region" description="Low complexity" evidence="1">
    <location>
        <begin position="520"/>
        <end position="534"/>
    </location>
</feature>
<dbReference type="InterPro" id="IPR026106">
    <property type="entry name" value="MAP9"/>
</dbReference>
<gene>
    <name evidence="2" type="primary">WBGene00101808</name>
</gene>
<evidence type="ECO:0000313" key="3">
    <source>
        <dbReference type="Proteomes" id="UP000005239"/>
    </source>
</evidence>
<reference evidence="3" key="1">
    <citation type="journal article" date="2008" name="Nat. Genet.">
        <title>The Pristionchus pacificus genome provides a unique perspective on nematode lifestyle and parasitism.</title>
        <authorList>
            <person name="Dieterich C."/>
            <person name="Clifton S.W."/>
            <person name="Schuster L.N."/>
            <person name="Chinwalla A."/>
            <person name="Delehaunty K."/>
            <person name="Dinkelacker I."/>
            <person name="Fulton L."/>
            <person name="Fulton R."/>
            <person name="Godfrey J."/>
            <person name="Minx P."/>
            <person name="Mitreva M."/>
            <person name="Roeseler W."/>
            <person name="Tian H."/>
            <person name="Witte H."/>
            <person name="Yang S.P."/>
            <person name="Wilson R.K."/>
            <person name="Sommer R.J."/>
        </authorList>
    </citation>
    <scope>NUCLEOTIDE SEQUENCE [LARGE SCALE GENOMIC DNA]</scope>
    <source>
        <strain evidence="3">PS312</strain>
    </source>
</reference>
<keyword evidence="3" id="KW-1185">Reference proteome</keyword>
<dbReference type="AlphaFoldDB" id="A0A2A6CAW1"/>
<feature type="compositionally biased region" description="Basic and acidic residues" evidence="1">
    <location>
        <begin position="196"/>
        <end position="237"/>
    </location>
</feature>
<feature type="compositionally biased region" description="Basic and acidic residues" evidence="1">
    <location>
        <begin position="50"/>
        <end position="59"/>
    </location>
</feature>
<dbReference type="Proteomes" id="UP000005239">
    <property type="component" value="Unassembled WGS sequence"/>
</dbReference>